<protein>
    <submittedName>
        <fullName evidence="2">Uncharacterized protein</fullName>
    </submittedName>
</protein>
<gene>
    <name evidence="2" type="ORF">DSO09_01515</name>
    <name evidence="1" type="ORF">EF809_03095</name>
</gene>
<dbReference type="EMBL" id="RXIH01000025">
    <property type="protein sequence ID" value="RZN56372.1"/>
    <property type="molecule type" value="Genomic_DNA"/>
</dbReference>
<evidence type="ECO:0000313" key="3">
    <source>
        <dbReference type="Proteomes" id="UP000316080"/>
    </source>
</evidence>
<comment type="caution">
    <text evidence="2">The sequence shown here is derived from an EMBL/GenBank/DDBJ whole genome shotgun (WGS) entry which is preliminary data.</text>
</comment>
<reference evidence="2 4" key="1">
    <citation type="journal article" date="2019" name="Nat. Microbiol.">
        <title>Expanding anaerobic alkane metabolism in the domain of Archaea.</title>
        <authorList>
            <person name="Wang Y."/>
            <person name="Wegener G."/>
            <person name="Hou J."/>
            <person name="Wang F."/>
            <person name="Xiao X."/>
        </authorList>
    </citation>
    <scope>NUCLEOTIDE SEQUENCE [LARGE SCALE GENOMIC DNA]</scope>
    <source>
        <strain evidence="2">WYZ-LMO11</strain>
    </source>
</reference>
<proteinExistence type="predicted"/>
<dbReference type="EMBL" id="QNVI01000016">
    <property type="protein sequence ID" value="TDA40032.1"/>
    <property type="molecule type" value="Genomic_DNA"/>
</dbReference>
<evidence type="ECO:0000313" key="4">
    <source>
        <dbReference type="Proteomes" id="UP000317265"/>
    </source>
</evidence>
<evidence type="ECO:0000313" key="1">
    <source>
        <dbReference type="EMBL" id="RZN56372.1"/>
    </source>
</evidence>
<evidence type="ECO:0000313" key="2">
    <source>
        <dbReference type="EMBL" id="TDA40032.1"/>
    </source>
</evidence>
<sequence>MLFSFFMYNDYDQLRKFSSEISQLVKYIYFNNLVRAEQELVLLKNKLEKFGEIGNGFFNAIKGVYVAMKEKDKIAFFTRVYRYESPEKIRELADNFKNEIFRSTIDDYERGYLLCWEIILRTLSELKEQYPEYLLKEENTEPTSK</sequence>
<dbReference type="Proteomes" id="UP000316080">
    <property type="component" value="Unassembled WGS sequence"/>
</dbReference>
<dbReference type="Proteomes" id="UP000317265">
    <property type="component" value="Unassembled WGS sequence"/>
</dbReference>
<organism evidence="2 4">
    <name type="scientific">Thermoproteota archaeon</name>
    <dbReference type="NCBI Taxonomy" id="2056631"/>
    <lineage>
        <taxon>Archaea</taxon>
        <taxon>Thermoproteota</taxon>
    </lineage>
</organism>
<name>A0A523BGP8_9CREN</name>
<dbReference type="AlphaFoldDB" id="A0A523BGP8"/>
<accession>A0A523BGP8</accession>
<reference evidence="1 3" key="2">
    <citation type="journal article" date="2019" name="Nat. Microbiol.">
        <title>Wide diversity of methane and short-chain alkane metabolisms in uncultured archaea.</title>
        <authorList>
            <person name="Borrel G."/>
            <person name="Adam P.S."/>
            <person name="McKay L.J."/>
            <person name="Chen L.X."/>
            <person name="Sierra-Garcia I.N."/>
            <person name="Sieber C.M."/>
            <person name="Letourneur Q."/>
            <person name="Ghozlane A."/>
            <person name="Andersen G.L."/>
            <person name="Li W.J."/>
            <person name="Hallam S.J."/>
            <person name="Muyzer G."/>
            <person name="de Oliveira V.M."/>
            <person name="Inskeep W.P."/>
            <person name="Banfield J.F."/>
            <person name="Gribaldo S."/>
        </authorList>
    </citation>
    <scope>NUCLEOTIDE SEQUENCE [LARGE SCALE GENOMIC DNA]</scope>
    <source>
        <strain evidence="1">Verst-YHS</strain>
    </source>
</reference>